<evidence type="ECO:0000256" key="4">
    <source>
        <dbReference type="PROSITE-ProRule" id="PRU00134"/>
    </source>
</evidence>
<evidence type="ECO:0000256" key="3">
    <source>
        <dbReference type="ARBA" id="ARBA00022833"/>
    </source>
</evidence>
<keyword evidence="2 4" id="KW-0863">Zinc-finger</keyword>
<feature type="non-terminal residue" evidence="6">
    <location>
        <position position="110"/>
    </location>
</feature>
<accession>A0A165J509</accession>
<reference evidence="6 7" key="1">
    <citation type="journal article" date="2016" name="Mol. Biol. Evol.">
        <title>Comparative Genomics of Early-Diverging Mushroom-Forming Fungi Provides Insights into the Origins of Lignocellulose Decay Capabilities.</title>
        <authorList>
            <person name="Nagy L.G."/>
            <person name="Riley R."/>
            <person name="Tritt A."/>
            <person name="Adam C."/>
            <person name="Daum C."/>
            <person name="Floudas D."/>
            <person name="Sun H."/>
            <person name="Yadav J.S."/>
            <person name="Pangilinan J."/>
            <person name="Larsson K.H."/>
            <person name="Matsuura K."/>
            <person name="Barry K."/>
            <person name="Labutti K."/>
            <person name="Kuo R."/>
            <person name="Ohm R.A."/>
            <person name="Bhattacharya S.S."/>
            <person name="Shirouzu T."/>
            <person name="Yoshinaga Y."/>
            <person name="Martin F.M."/>
            <person name="Grigoriev I.V."/>
            <person name="Hibbett D.S."/>
        </authorList>
    </citation>
    <scope>NUCLEOTIDE SEQUENCE [LARGE SCALE GENOMIC DNA]</scope>
    <source>
        <strain evidence="6 7">HHB12029</strain>
    </source>
</reference>
<dbReference type="SUPFAM" id="SSF144232">
    <property type="entry name" value="HIT/MYND zinc finger-like"/>
    <property type="match status" value="1"/>
</dbReference>
<proteinExistence type="predicted"/>
<evidence type="ECO:0000259" key="5">
    <source>
        <dbReference type="PROSITE" id="PS50865"/>
    </source>
</evidence>
<dbReference type="EMBL" id="KV425974">
    <property type="protein sequence ID" value="KZV94341.1"/>
    <property type="molecule type" value="Genomic_DNA"/>
</dbReference>
<sequence length="110" mass="13013">MLSLCARCTLVQYCSKECQKRDWKREHYPHKEICGILQELSTFMRVDISRPEFKKECEERGLSVESARMVIDWYYDTIIPGLQRSRETLQPNAQLVDFVKTVVERAVQNL</sequence>
<evidence type="ECO:0000313" key="7">
    <source>
        <dbReference type="Proteomes" id="UP000077266"/>
    </source>
</evidence>
<evidence type="ECO:0000313" key="6">
    <source>
        <dbReference type="EMBL" id="KZV94341.1"/>
    </source>
</evidence>
<dbReference type="Pfam" id="PF01753">
    <property type="entry name" value="zf-MYND"/>
    <property type="match status" value="1"/>
</dbReference>
<dbReference type="InParanoid" id="A0A165J509"/>
<evidence type="ECO:0000256" key="2">
    <source>
        <dbReference type="ARBA" id="ARBA00022771"/>
    </source>
</evidence>
<keyword evidence="3" id="KW-0862">Zinc</keyword>
<dbReference type="InterPro" id="IPR002893">
    <property type="entry name" value="Znf_MYND"/>
</dbReference>
<dbReference type="AlphaFoldDB" id="A0A165J509"/>
<dbReference type="Proteomes" id="UP000077266">
    <property type="component" value="Unassembled WGS sequence"/>
</dbReference>
<dbReference type="GO" id="GO:0008270">
    <property type="term" value="F:zinc ion binding"/>
    <property type="evidence" value="ECO:0007669"/>
    <property type="project" value="UniProtKB-KW"/>
</dbReference>
<dbReference type="OrthoDB" id="549788at2759"/>
<keyword evidence="1" id="KW-0479">Metal-binding</keyword>
<evidence type="ECO:0000256" key="1">
    <source>
        <dbReference type="ARBA" id="ARBA00022723"/>
    </source>
</evidence>
<dbReference type="PROSITE" id="PS50865">
    <property type="entry name" value="ZF_MYND_2"/>
    <property type="match status" value="1"/>
</dbReference>
<gene>
    <name evidence="6" type="ORF">EXIGLDRAFT_737098</name>
</gene>
<organism evidence="6 7">
    <name type="scientific">Exidia glandulosa HHB12029</name>
    <dbReference type="NCBI Taxonomy" id="1314781"/>
    <lineage>
        <taxon>Eukaryota</taxon>
        <taxon>Fungi</taxon>
        <taxon>Dikarya</taxon>
        <taxon>Basidiomycota</taxon>
        <taxon>Agaricomycotina</taxon>
        <taxon>Agaricomycetes</taxon>
        <taxon>Auriculariales</taxon>
        <taxon>Exidiaceae</taxon>
        <taxon>Exidia</taxon>
    </lineage>
</organism>
<dbReference type="Gene3D" id="6.10.140.2220">
    <property type="match status" value="1"/>
</dbReference>
<protein>
    <recommendedName>
        <fullName evidence="5">MYND-type domain-containing protein</fullName>
    </recommendedName>
</protein>
<feature type="domain" description="MYND-type" evidence="5">
    <location>
        <begin position="1"/>
        <end position="34"/>
    </location>
</feature>
<name>A0A165J509_EXIGL</name>
<keyword evidence="7" id="KW-1185">Reference proteome</keyword>